<name>A0A699TQG8_TANCI</name>
<feature type="non-terminal residue" evidence="1">
    <location>
        <position position="1"/>
    </location>
</feature>
<proteinExistence type="predicted"/>
<dbReference type="AlphaFoldDB" id="A0A699TQG8"/>
<gene>
    <name evidence="1" type="ORF">Tci_884052</name>
</gene>
<evidence type="ECO:0000313" key="1">
    <source>
        <dbReference type="EMBL" id="GFD12083.1"/>
    </source>
</evidence>
<accession>A0A699TQG8</accession>
<sequence length="97" mass="10262">EAHELRALPVGPGARHAAPDAEALAHILALPVAHDYLAAQAHARADEPKLAVAVRRLVGVHKVHVDGIPRNVAVVLRVQRFGAVEVLRAGDKPGFVV</sequence>
<protein>
    <submittedName>
        <fullName evidence="1">Uncharacterized protein</fullName>
    </submittedName>
</protein>
<organism evidence="1">
    <name type="scientific">Tanacetum cinerariifolium</name>
    <name type="common">Dalmatian daisy</name>
    <name type="synonym">Chrysanthemum cinerariifolium</name>
    <dbReference type="NCBI Taxonomy" id="118510"/>
    <lineage>
        <taxon>Eukaryota</taxon>
        <taxon>Viridiplantae</taxon>
        <taxon>Streptophyta</taxon>
        <taxon>Embryophyta</taxon>
        <taxon>Tracheophyta</taxon>
        <taxon>Spermatophyta</taxon>
        <taxon>Magnoliopsida</taxon>
        <taxon>eudicotyledons</taxon>
        <taxon>Gunneridae</taxon>
        <taxon>Pentapetalae</taxon>
        <taxon>asterids</taxon>
        <taxon>campanulids</taxon>
        <taxon>Asterales</taxon>
        <taxon>Asteraceae</taxon>
        <taxon>Asteroideae</taxon>
        <taxon>Anthemideae</taxon>
        <taxon>Anthemidinae</taxon>
        <taxon>Tanacetum</taxon>
    </lineage>
</organism>
<comment type="caution">
    <text evidence="1">The sequence shown here is derived from an EMBL/GenBank/DDBJ whole genome shotgun (WGS) entry which is preliminary data.</text>
</comment>
<reference evidence="1" key="1">
    <citation type="journal article" date="2019" name="Sci. Rep.">
        <title>Draft genome of Tanacetum cinerariifolium, the natural source of mosquito coil.</title>
        <authorList>
            <person name="Yamashiro T."/>
            <person name="Shiraishi A."/>
            <person name="Satake H."/>
            <person name="Nakayama K."/>
        </authorList>
    </citation>
    <scope>NUCLEOTIDE SEQUENCE</scope>
</reference>
<dbReference type="EMBL" id="BKCJ011263340">
    <property type="protein sequence ID" value="GFD12083.1"/>
    <property type="molecule type" value="Genomic_DNA"/>
</dbReference>